<keyword evidence="2" id="KW-1185">Reference proteome</keyword>
<dbReference type="EMBL" id="JADOBI010000001">
    <property type="protein sequence ID" value="MBF7978114.1"/>
    <property type="molecule type" value="Genomic_DNA"/>
</dbReference>
<name>A0ABS0DZ25_9GAMM</name>
<dbReference type="RefSeq" id="WP_195812694.1">
    <property type="nucleotide sequence ID" value="NZ_JADOBI010000001.1"/>
</dbReference>
<dbReference type="Proteomes" id="UP000636811">
    <property type="component" value="Unassembled WGS sequence"/>
</dbReference>
<sequence length="109" mass="12373">MFFNTSFYLGVKGTVKPEDGSCLGIITAFRSISGQNSNTLSFTCKWPKDQQEARLIVDYLRRQLNEPFVFWIGDTSQPLSGELCEVKLHSDVANDVYIDQIEVTLKTNF</sequence>
<comment type="caution">
    <text evidence="1">The sequence shown here is derived from an EMBL/GenBank/DDBJ whole genome shotgun (WGS) entry which is preliminary data.</text>
</comment>
<evidence type="ECO:0000313" key="1">
    <source>
        <dbReference type="EMBL" id="MBF7978114.1"/>
    </source>
</evidence>
<accession>A0ABS0DZ25</accession>
<organism evidence="1 2">
    <name type="scientific">Rahnella laticis</name>
    <dbReference type="NCBI Taxonomy" id="2787622"/>
    <lineage>
        <taxon>Bacteria</taxon>
        <taxon>Pseudomonadati</taxon>
        <taxon>Pseudomonadota</taxon>
        <taxon>Gammaproteobacteria</taxon>
        <taxon>Enterobacterales</taxon>
        <taxon>Yersiniaceae</taxon>
        <taxon>Rahnella</taxon>
    </lineage>
</organism>
<gene>
    <name evidence="1" type="ORF">IV433_01670</name>
</gene>
<evidence type="ECO:0008006" key="3">
    <source>
        <dbReference type="Google" id="ProtNLM"/>
    </source>
</evidence>
<protein>
    <recommendedName>
        <fullName evidence="3">Phage tail protein</fullName>
    </recommendedName>
</protein>
<proteinExistence type="predicted"/>
<reference evidence="1 2" key="1">
    <citation type="submission" date="2020-11" db="EMBL/GenBank/DDBJ databases">
        <title>Taxonomic investigation of Rahnella strains.</title>
        <authorList>
            <person name="Lee S.D."/>
        </authorList>
    </citation>
    <scope>NUCLEOTIDE SEQUENCE [LARGE SCALE GENOMIC DNA]</scope>
    <source>
        <strain evidence="1 2">SAP-17</strain>
    </source>
</reference>
<evidence type="ECO:0000313" key="2">
    <source>
        <dbReference type="Proteomes" id="UP000636811"/>
    </source>
</evidence>